<keyword evidence="3" id="KW-1185">Reference proteome</keyword>
<evidence type="ECO:0000313" key="3">
    <source>
        <dbReference type="Proteomes" id="UP001054945"/>
    </source>
</evidence>
<name>A0AAV4TU05_CAEEX</name>
<reference evidence="2 3" key="1">
    <citation type="submission" date="2021-06" db="EMBL/GenBank/DDBJ databases">
        <title>Caerostris extrusa draft genome.</title>
        <authorList>
            <person name="Kono N."/>
            <person name="Arakawa K."/>
        </authorList>
    </citation>
    <scope>NUCLEOTIDE SEQUENCE [LARGE SCALE GENOMIC DNA]</scope>
</reference>
<evidence type="ECO:0000256" key="1">
    <source>
        <dbReference type="SAM" id="MobiDB-lite"/>
    </source>
</evidence>
<protein>
    <submittedName>
        <fullName evidence="2">Uncharacterized protein</fullName>
    </submittedName>
</protein>
<dbReference type="AlphaFoldDB" id="A0AAV4TU05"/>
<evidence type="ECO:0000313" key="2">
    <source>
        <dbReference type="EMBL" id="GIY48452.1"/>
    </source>
</evidence>
<accession>A0AAV4TU05</accession>
<gene>
    <name evidence="2" type="ORF">CEXT_333741</name>
</gene>
<feature type="compositionally biased region" description="Basic and acidic residues" evidence="1">
    <location>
        <begin position="8"/>
        <end position="25"/>
    </location>
</feature>
<sequence>MTPPASRCPEKQQQEKKRAEINRSESEIGRRGTLISGIFSLYHPSTLIASCILRAQENGRLPLIGQAEGNNFVFEFIRE</sequence>
<dbReference type="Proteomes" id="UP001054945">
    <property type="component" value="Unassembled WGS sequence"/>
</dbReference>
<organism evidence="2 3">
    <name type="scientific">Caerostris extrusa</name>
    <name type="common">Bark spider</name>
    <name type="synonym">Caerostris bankana</name>
    <dbReference type="NCBI Taxonomy" id="172846"/>
    <lineage>
        <taxon>Eukaryota</taxon>
        <taxon>Metazoa</taxon>
        <taxon>Ecdysozoa</taxon>
        <taxon>Arthropoda</taxon>
        <taxon>Chelicerata</taxon>
        <taxon>Arachnida</taxon>
        <taxon>Araneae</taxon>
        <taxon>Araneomorphae</taxon>
        <taxon>Entelegynae</taxon>
        <taxon>Araneoidea</taxon>
        <taxon>Araneidae</taxon>
        <taxon>Caerostris</taxon>
    </lineage>
</organism>
<dbReference type="EMBL" id="BPLR01011715">
    <property type="protein sequence ID" value="GIY48452.1"/>
    <property type="molecule type" value="Genomic_DNA"/>
</dbReference>
<comment type="caution">
    <text evidence="2">The sequence shown here is derived from an EMBL/GenBank/DDBJ whole genome shotgun (WGS) entry which is preliminary data.</text>
</comment>
<proteinExistence type="predicted"/>
<feature type="region of interest" description="Disordered" evidence="1">
    <location>
        <begin position="1"/>
        <end position="25"/>
    </location>
</feature>